<dbReference type="EMBL" id="HAHE01000407">
    <property type="protein sequence ID" value="SNX36140.1"/>
    <property type="molecule type" value="Transcribed_RNA"/>
</dbReference>
<evidence type="ECO:0000256" key="1">
    <source>
        <dbReference type="SAM" id="SignalP"/>
    </source>
</evidence>
<keyword evidence="1" id="KW-0732">Signal</keyword>
<organism evidence="2">
    <name type="scientific">Eresus cinnaberinus</name>
    <name type="common">Ladybird spider</name>
    <name type="synonym">Eresus kollari</name>
    <dbReference type="NCBI Taxonomy" id="175337"/>
    <lineage>
        <taxon>Eukaryota</taxon>
        <taxon>Metazoa</taxon>
        <taxon>Ecdysozoa</taxon>
        <taxon>Arthropoda</taxon>
        <taxon>Chelicerata</taxon>
        <taxon>Arachnida</taxon>
        <taxon>Araneae</taxon>
        <taxon>Araneomorphae</taxon>
        <taxon>Entelegynae</taxon>
        <taxon>Eresoidea</taxon>
        <taxon>Eresidae</taxon>
        <taxon>Eresus</taxon>
    </lineage>
</organism>
<accession>A0A2D0PCS3</accession>
<proteinExistence type="predicted"/>
<reference evidence="2" key="1">
    <citation type="submission" date="2017-05" db="EMBL/GenBank/DDBJ databases">
        <authorList>
            <person name="Song R."/>
            <person name="Chenine A.L."/>
            <person name="Ruprecht R.M."/>
        </authorList>
    </citation>
    <scope>NUCLEOTIDE SEQUENCE</scope>
</reference>
<reference evidence="2" key="2">
    <citation type="submission" date="2017-10" db="EMBL/GenBank/DDBJ databases">
        <title>Unravelling the molecular evolution of spider venoms.</title>
        <authorList>
            <person name="Pineda S."/>
        </authorList>
    </citation>
    <scope>NUCLEOTIDE SEQUENCE</scope>
</reference>
<sequence length="134" mass="14906">MNAFWVFLVASALAVAYSEDDGQDTEIVMNVKDVEAIQKKLDKLDFLEKFLSSSIPLGAAQTEQRADKCIPIGGECAFWTGPNCCGLRTRCHVMGRKVSAMTRTKPAIYKNVCDEYRLGVWLDDAGAWFKNTFG</sequence>
<dbReference type="AlphaFoldDB" id="A0A2D0PCS3"/>
<feature type="signal peptide" evidence="1">
    <location>
        <begin position="1"/>
        <end position="18"/>
    </location>
</feature>
<feature type="chain" id="PRO_5013311113" evidence="1">
    <location>
        <begin position="19"/>
        <end position="134"/>
    </location>
</feature>
<name>A0A2D0PCS3_ERECI</name>
<evidence type="ECO:0000313" key="2">
    <source>
        <dbReference type="EMBL" id="SNX36140.1"/>
    </source>
</evidence>
<protein>
    <submittedName>
        <fullName evidence="2">U36-Eretoxin-Ek1a_1</fullName>
    </submittedName>
</protein>